<protein>
    <recommendedName>
        <fullName evidence="3">Methyl-accepting chemotaxis protein</fullName>
    </recommendedName>
</protein>
<dbReference type="Proteomes" id="UP000824588">
    <property type="component" value="Chromosome"/>
</dbReference>
<dbReference type="EMBL" id="CP071586">
    <property type="protein sequence ID" value="QYY82139.1"/>
    <property type="molecule type" value="Genomic_DNA"/>
</dbReference>
<name>A0ABX8YQ67_9PSED</name>
<evidence type="ECO:0000313" key="2">
    <source>
        <dbReference type="Proteomes" id="UP000824588"/>
    </source>
</evidence>
<evidence type="ECO:0008006" key="3">
    <source>
        <dbReference type="Google" id="ProtNLM"/>
    </source>
</evidence>
<sequence>MKAIIQTIMLACVLQIFAGGVFTVYMLDRANVVSQSYTDNALRLQYNQLQVQFSDERNGMKEYVEKIVDLRINQKMSGIKQ</sequence>
<organism evidence="1 2">
    <name type="scientific">Pseudomonas germanica</name>
    <dbReference type="NCBI Taxonomy" id="2815720"/>
    <lineage>
        <taxon>Bacteria</taxon>
        <taxon>Pseudomonadati</taxon>
        <taxon>Pseudomonadota</taxon>
        <taxon>Gammaproteobacteria</taxon>
        <taxon>Pseudomonadales</taxon>
        <taxon>Pseudomonadaceae</taxon>
        <taxon>Pseudomonas</taxon>
    </lineage>
</organism>
<dbReference type="RefSeq" id="WP_220557244.1">
    <property type="nucleotide sequence ID" value="NZ_CP071586.1"/>
</dbReference>
<proteinExistence type="predicted"/>
<gene>
    <name evidence="1" type="ORF">J0G10_01400</name>
</gene>
<reference evidence="1 2" key="1">
    <citation type="journal article" date="2022" name="Int. J. Syst. Evol. Microbiol.">
        <title>Pseudomonas germanica sp. nov., isolated from Iris germanica rhizomes.</title>
        <authorList>
            <person name="Atanasov K.E."/>
            <person name="Galbis D.M."/>
            <person name="Gallego J."/>
            <person name="Serpico A."/>
            <person name="Bosch M."/>
            <person name="Altabella T."/>
            <person name="Ferrer A."/>
        </authorList>
    </citation>
    <scope>NUCLEOTIDE SEQUENCE [LARGE SCALE GENOMIC DNA]</scope>
    <source>
        <strain evidence="1 2">FIT28</strain>
    </source>
</reference>
<keyword evidence="2" id="KW-1185">Reference proteome</keyword>
<accession>A0ABX8YQ67</accession>
<evidence type="ECO:0000313" key="1">
    <source>
        <dbReference type="EMBL" id="QYY82139.1"/>
    </source>
</evidence>